<sequence>MNASQGSKYGALSTGSLGEAAFERIAPGTRHYTLLNTNEPPEGSEMPFIQSVISEADARLACLDGEISKLQEALKRLEEERASVLSYQTRHTAILSPLRRLPPEILAQIFLWTLPSPRRRMGSGYIRRGA</sequence>
<evidence type="ECO:0000256" key="1">
    <source>
        <dbReference type="SAM" id="Coils"/>
    </source>
</evidence>
<proteinExistence type="predicted"/>
<keyword evidence="3" id="KW-1185">Reference proteome</keyword>
<reference evidence="2" key="1">
    <citation type="submission" date="2020-05" db="EMBL/GenBank/DDBJ databases">
        <title>Mycena genomes resolve the evolution of fungal bioluminescence.</title>
        <authorList>
            <person name="Tsai I.J."/>
        </authorList>
    </citation>
    <scope>NUCLEOTIDE SEQUENCE</scope>
    <source>
        <strain evidence="2">CCC161011</strain>
    </source>
</reference>
<accession>A0A8H7CRF7</accession>
<dbReference type="OrthoDB" id="3365698at2759"/>
<evidence type="ECO:0000313" key="2">
    <source>
        <dbReference type="EMBL" id="KAF7345507.1"/>
    </source>
</evidence>
<dbReference type="Proteomes" id="UP000620124">
    <property type="component" value="Unassembled WGS sequence"/>
</dbReference>
<comment type="caution">
    <text evidence="2">The sequence shown here is derived from an EMBL/GenBank/DDBJ whole genome shotgun (WGS) entry which is preliminary data.</text>
</comment>
<gene>
    <name evidence="2" type="ORF">MVEN_01569200</name>
</gene>
<dbReference type="AlphaFoldDB" id="A0A8H7CRF7"/>
<protein>
    <submittedName>
        <fullName evidence="2">ABC protein</fullName>
    </submittedName>
</protein>
<evidence type="ECO:0000313" key="3">
    <source>
        <dbReference type="Proteomes" id="UP000620124"/>
    </source>
</evidence>
<dbReference type="EMBL" id="JACAZI010000013">
    <property type="protein sequence ID" value="KAF7345507.1"/>
    <property type="molecule type" value="Genomic_DNA"/>
</dbReference>
<keyword evidence="1" id="KW-0175">Coiled coil</keyword>
<organism evidence="2 3">
    <name type="scientific">Mycena venus</name>
    <dbReference type="NCBI Taxonomy" id="2733690"/>
    <lineage>
        <taxon>Eukaryota</taxon>
        <taxon>Fungi</taxon>
        <taxon>Dikarya</taxon>
        <taxon>Basidiomycota</taxon>
        <taxon>Agaricomycotina</taxon>
        <taxon>Agaricomycetes</taxon>
        <taxon>Agaricomycetidae</taxon>
        <taxon>Agaricales</taxon>
        <taxon>Marasmiineae</taxon>
        <taxon>Mycenaceae</taxon>
        <taxon>Mycena</taxon>
    </lineage>
</organism>
<name>A0A8H7CRF7_9AGAR</name>
<feature type="coiled-coil region" evidence="1">
    <location>
        <begin position="53"/>
        <end position="90"/>
    </location>
</feature>